<dbReference type="Proteomes" id="UP000463700">
    <property type="component" value="Unassembled WGS sequence"/>
</dbReference>
<evidence type="ECO:0000256" key="5">
    <source>
        <dbReference type="ARBA" id="ARBA00022617"/>
    </source>
</evidence>
<dbReference type="OrthoDB" id="9807042at2"/>
<evidence type="ECO:0000256" key="8">
    <source>
        <dbReference type="ARBA" id="ARBA00022982"/>
    </source>
</evidence>
<feature type="transmembrane region" description="Helical" evidence="12">
    <location>
        <begin position="75"/>
        <end position="95"/>
    </location>
</feature>
<comment type="caution">
    <text evidence="13">The sequence shown here is derived from an EMBL/GenBank/DDBJ whole genome shotgun (WGS) entry which is preliminary data.</text>
</comment>
<evidence type="ECO:0000256" key="2">
    <source>
        <dbReference type="ARBA" id="ARBA00009819"/>
    </source>
</evidence>
<dbReference type="GO" id="GO:0016682">
    <property type="term" value="F:oxidoreductase activity, acting on diphenols and related substances as donors, oxygen as acceptor"/>
    <property type="evidence" value="ECO:0007669"/>
    <property type="project" value="TreeGrafter"/>
</dbReference>
<dbReference type="GO" id="GO:0046872">
    <property type="term" value="F:metal ion binding"/>
    <property type="evidence" value="ECO:0007669"/>
    <property type="project" value="UniProtKB-UniRule"/>
</dbReference>
<dbReference type="GO" id="GO:0070069">
    <property type="term" value="C:cytochrome complex"/>
    <property type="evidence" value="ECO:0007669"/>
    <property type="project" value="UniProtKB-UniRule"/>
</dbReference>
<comment type="similarity">
    <text evidence="2 12">Belongs to the cytochrome ubiquinol oxidase subunit 1 family.</text>
</comment>
<name>A0A6N6WN52_9BURK</name>
<keyword evidence="3 12" id="KW-0813">Transport</keyword>
<feature type="transmembrane region" description="Helical" evidence="12">
    <location>
        <begin position="273"/>
        <end position="290"/>
    </location>
</feature>
<evidence type="ECO:0000256" key="12">
    <source>
        <dbReference type="PIRNR" id="PIRNR006446"/>
    </source>
</evidence>
<feature type="transmembrane region" description="Helical" evidence="12">
    <location>
        <begin position="240"/>
        <end position="261"/>
    </location>
</feature>
<dbReference type="GO" id="GO:0009055">
    <property type="term" value="F:electron transfer activity"/>
    <property type="evidence" value="ECO:0007669"/>
    <property type="project" value="UniProtKB-UniRule"/>
</dbReference>
<dbReference type="GO" id="GO:0005886">
    <property type="term" value="C:plasma membrane"/>
    <property type="evidence" value="ECO:0007669"/>
    <property type="project" value="UniProtKB-SubCell"/>
</dbReference>
<feature type="transmembrane region" description="Helical" evidence="12">
    <location>
        <begin position="453"/>
        <end position="481"/>
    </location>
</feature>
<feature type="transmembrane region" description="Helical" evidence="12">
    <location>
        <begin position="150"/>
        <end position="173"/>
    </location>
</feature>
<organism evidence="13 14">
    <name type="scientific">Paraburkholderia madseniana</name>
    <dbReference type="NCBI Taxonomy" id="2599607"/>
    <lineage>
        <taxon>Bacteria</taxon>
        <taxon>Pseudomonadati</taxon>
        <taxon>Pseudomonadota</taxon>
        <taxon>Betaproteobacteria</taxon>
        <taxon>Burkholderiales</taxon>
        <taxon>Burkholderiaceae</taxon>
        <taxon>Paraburkholderia</taxon>
    </lineage>
</organism>
<proteinExistence type="inferred from homology"/>
<dbReference type="GO" id="GO:0020037">
    <property type="term" value="F:heme binding"/>
    <property type="evidence" value="ECO:0007669"/>
    <property type="project" value="TreeGrafter"/>
</dbReference>
<evidence type="ECO:0000313" key="14">
    <source>
        <dbReference type="Proteomes" id="UP000463700"/>
    </source>
</evidence>
<accession>A0A6N6WN52</accession>
<dbReference type="GO" id="GO:0019646">
    <property type="term" value="P:aerobic electron transport chain"/>
    <property type="evidence" value="ECO:0007669"/>
    <property type="project" value="InterPro"/>
</dbReference>
<evidence type="ECO:0000256" key="9">
    <source>
        <dbReference type="ARBA" id="ARBA00022989"/>
    </source>
</evidence>
<dbReference type="PIRSF" id="PIRSF006446">
    <property type="entry name" value="Cyt_quinol_oxidase_1"/>
    <property type="match status" value="1"/>
</dbReference>
<reference evidence="13 14" key="1">
    <citation type="journal article" date="2020" name="Int. J. Syst. Evol. Microbiol.">
        <title>Paraburkholderia madseniana sp. nov., a phenolic acid-degrading bacterium isolated from acidic forest soil.</title>
        <authorList>
            <person name="Wilhelm R.C."/>
            <person name="Murphy S.J.L."/>
            <person name="Feriancek N.M."/>
            <person name="Karasz D.C."/>
            <person name="DeRito C.M."/>
            <person name="Newman J.D."/>
            <person name="Buckley D.H."/>
        </authorList>
    </citation>
    <scope>NUCLEOTIDE SEQUENCE [LARGE SCALE GENOMIC DNA]</scope>
    <source>
        <strain evidence="13 14">RP11</strain>
    </source>
</reference>
<evidence type="ECO:0000256" key="1">
    <source>
        <dbReference type="ARBA" id="ARBA00004651"/>
    </source>
</evidence>
<keyword evidence="6 12" id="KW-0812">Transmembrane</keyword>
<keyword evidence="4 12" id="KW-1003">Cell membrane</keyword>
<sequence>MAPVRGDLRNPRGRGVLLHHHRCLRTASVDHRARTLRRASRSDLPAPPNRTETTVNLDPAILARVQFAFTVSFHIIFPTISIGLAAFLAIMEGLWLKTKDPLYLQIYRFWLGIFAMGFGVGVVTGIVLSFEFGLSFARFGQMAGPAIGPMIGLEVLTSFFLEAGFLGIMLFGFNRVGPKLHFLATCMVALGTLLSASWILSANSWMQTPDGVVVEHGRVVVTDWLKVIVNPSWPYRLPHMLVAAYITGSFLVAGVGAWYLLRGEHEAFGRRTVSIGLTFATILIGCQVFVGDMLYGKMLEHQPAKMQAAEGFWEKQSQSPAPYYWFIVPDQQNQRNRFALGTPYLGSIWLTHSLSGRVEGLKNTPRDRQPVMGWVFYGFRTMYGLAIIMFGVCIASLWLRWQGRLFTTRWFLRTLVVMTPSGVIATLGGWYLAETGRQPWVIYNILRTADAVSPVPAGVLLSTLIAFVCIYALFMTAFLIFSLRMIRRGPQAAQSEPVATGSLKHALKPAVMNDPAGRNPAPVE</sequence>
<keyword evidence="7 12" id="KW-0479">Metal-binding</keyword>
<protein>
    <submittedName>
        <fullName evidence="13">Cytochrome ubiquinol oxidase subunit I</fullName>
    </submittedName>
</protein>
<evidence type="ECO:0000256" key="6">
    <source>
        <dbReference type="ARBA" id="ARBA00022692"/>
    </source>
</evidence>
<evidence type="ECO:0000313" key="13">
    <source>
        <dbReference type="EMBL" id="KAE8761489.1"/>
    </source>
</evidence>
<comment type="subcellular location">
    <subcellularLocation>
        <location evidence="12">Cell inner membrane</location>
    </subcellularLocation>
    <subcellularLocation>
        <location evidence="1">Cell membrane</location>
        <topology evidence="1">Multi-pass membrane protein</topology>
    </subcellularLocation>
</comment>
<keyword evidence="10 12" id="KW-0408">Iron</keyword>
<evidence type="ECO:0000256" key="10">
    <source>
        <dbReference type="ARBA" id="ARBA00023004"/>
    </source>
</evidence>
<keyword evidence="9 12" id="KW-1133">Transmembrane helix</keyword>
<evidence type="ECO:0000256" key="7">
    <source>
        <dbReference type="ARBA" id="ARBA00022723"/>
    </source>
</evidence>
<evidence type="ECO:0000256" key="11">
    <source>
        <dbReference type="ARBA" id="ARBA00023136"/>
    </source>
</evidence>
<feature type="transmembrane region" description="Helical" evidence="12">
    <location>
        <begin position="107"/>
        <end position="130"/>
    </location>
</feature>
<dbReference type="Pfam" id="PF01654">
    <property type="entry name" value="Cyt_bd_oxida_I"/>
    <property type="match status" value="1"/>
</dbReference>
<feature type="transmembrane region" description="Helical" evidence="12">
    <location>
        <begin position="374"/>
        <end position="398"/>
    </location>
</feature>
<keyword evidence="11 12" id="KW-0472">Membrane</keyword>
<evidence type="ECO:0000256" key="3">
    <source>
        <dbReference type="ARBA" id="ARBA00022448"/>
    </source>
</evidence>
<dbReference type="EMBL" id="VOSW01000003">
    <property type="protein sequence ID" value="KAE8761489.1"/>
    <property type="molecule type" value="Genomic_DNA"/>
</dbReference>
<dbReference type="PANTHER" id="PTHR30365:SF14">
    <property type="entry name" value="CYTOCHROME BD MENAQUINOL OXIDASE SUBUNIT I-RELATED"/>
    <property type="match status" value="1"/>
</dbReference>
<keyword evidence="5 12" id="KW-0349">Heme</keyword>
<dbReference type="AlphaFoldDB" id="A0A6N6WN52"/>
<gene>
    <name evidence="13" type="ORF">FSO04_02620</name>
</gene>
<dbReference type="PANTHER" id="PTHR30365">
    <property type="entry name" value="CYTOCHROME D UBIQUINOL OXIDASE"/>
    <property type="match status" value="1"/>
</dbReference>
<feature type="transmembrane region" description="Helical" evidence="12">
    <location>
        <begin position="180"/>
        <end position="200"/>
    </location>
</feature>
<feature type="transmembrane region" description="Helical" evidence="12">
    <location>
        <begin position="410"/>
        <end position="433"/>
    </location>
</feature>
<evidence type="ECO:0000256" key="4">
    <source>
        <dbReference type="ARBA" id="ARBA00022475"/>
    </source>
</evidence>
<keyword evidence="8 12" id="KW-0249">Electron transport</keyword>
<dbReference type="InterPro" id="IPR002585">
    <property type="entry name" value="Cyt-d_ubiquinol_oxidase_su_1"/>
</dbReference>